<gene>
    <name evidence="1" type="ORF">CCHR01_14335</name>
</gene>
<dbReference type="Proteomes" id="UP001243330">
    <property type="component" value="Unassembled WGS sequence"/>
</dbReference>
<comment type="caution">
    <text evidence="1">The sequence shown here is derived from an EMBL/GenBank/DDBJ whole genome shotgun (WGS) entry which is preliminary data.</text>
</comment>
<organism evidence="1 2">
    <name type="scientific">Colletotrichum chrysophilum</name>
    <dbReference type="NCBI Taxonomy" id="1836956"/>
    <lineage>
        <taxon>Eukaryota</taxon>
        <taxon>Fungi</taxon>
        <taxon>Dikarya</taxon>
        <taxon>Ascomycota</taxon>
        <taxon>Pezizomycotina</taxon>
        <taxon>Sordariomycetes</taxon>
        <taxon>Hypocreomycetidae</taxon>
        <taxon>Glomerellales</taxon>
        <taxon>Glomerellaceae</taxon>
        <taxon>Colletotrichum</taxon>
        <taxon>Colletotrichum gloeosporioides species complex</taxon>
    </lineage>
</organism>
<proteinExistence type="predicted"/>
<dbReference type="EMBL" id="JAQOWY010000380">
    <property type="protein sequence ID" value="KAK1843030.1"/>
    <property type="molecule type" value="Genomic_DNA"/>
</dbReference>
<keyword evidence="2" id="KW-1185">Reference proteome</keyword>
<sequence>MLPTDTSKLVRLMWIPPSTPSAVMGSVDSGNCRTALYSVPICRPVRTRLQASNVNDVAHFVVRSTPCKRLPSKRIR</sequence>
<protein>
    <submittedName>
        <fullName evidence="1">Uncharacterized protein</fullName>
    </submittedName>
</protein>
<reference evidence="1" key="1">
    <citation type="submission" date="2023-01" db="EMBL/GenBank/DDBJ databases">
        <title>Colletotrichum chrysophilum M932 genome sequence.</title>
        <authorList>
            <person name="Baroncelli R."/>
        </authorList>
    </citation>
    <scope>NUCLEOTIDE SEQUENCE</scope>
    <source>
        <strain evidence="1">M932</strain>
    </source>
</reference>
<evidence type="ECO:0000313" key="2">
    <source>
        <dbReference type="Proteomes" id="UP001243330"/>
    </source>
</evidence>
<dbReference type="AlphaFoldDB" id="A0AAD9EC17"/>
<accession>A0AAD9EC17</accession>
<name>A0AAD9EC17_9PEZI</name>
<evidence type="ECO:0000313" key="1">
    <source>
        <dbReference type="EMBL" id="KAK1843030.1"/>
    </source>
</evidence>